<keyword evidence="4" id="KW-0862">Zinc</keyword>
<evidence type="ECO:0000313" key="8">
    <source>
        <dbReference type="Proteomes" id="UP000095192"/>
    </source>
</evidence>
<feature type="domain" description="Arf-GAP" evidence="6">
    <location>
        <begin position="37"/>
        <end position="127"/>
    </location>
</feature>
<dbReference type="InterPro" id="IPR001164">
    <property type="entry name" value="ArfGAP_dom"/>
</dbReference>
<evidence type="ECO:0000313" key="7">
    <source>
        <dbReference type="EMBL" id="OEH79370.1"/>
    </source>
</evidence>
<reference evidence="7 8" key="1">
    <citation type="journal article" date="2016" name="BMC Genomics">
        <title>Comparative genomics reveals Cyclospora cayetanensis possesses coccidia-like metabolism and invasion components but unique surface antigens.</title>
        <authorList>
            <person name="Liu S."/>
            <person name="Wang L."/>
            <person name="Zheng H."/>
            <person name="Xu Z."/>
            <person name="Roellig D.M."/>
            <person name="Li N."/>
            <person name="Frace M.A."/>
            <person name="Tang K."/>
            <person name="Arrowood M.J."/>
            <person name="Moss D.M."/>
            <person name="Zhang L."/>
            <person name="Feng Y."/>
            <person name="Xiao L."/>
        </authorList>
    </citation>
    <scope>NUCLEOTIDE SEQUENCE [LARGE SCALE GENOMIC DNA]</scope>
    <source>
        <strain evidence="7 8">CHN_HEN01</strain>
    </source>
</reference>
<evidence type="ECO:0000256" key="4">
    <source>
        <dbReference type="ARBA" id="ARBA00022833"/>
    </source>
</evidence>
<dbReference type="GO" id="GO:0005096">
    <property type="term" value="F:GTPase activator activity"/>
    <property type="evidence" value="ECO:0007669"/>
    <property type="project" value="UniProtKB-KW"/>
</dbReference>
<proteinExistence type="predicted"/>
<comment type="caution">
    <text evidence="7">The sequence shown here is derived from an EMBL/GenBank/DDBJ whole genome shotgun (WGS) entry which is preliminary data.</text>
</comment>
<dbReference type="Proteomes" id="UP000095192">
    <property type="component" value="Unassembled WGS sequence"/>
</dbReference>
<dbReference type="SUPFAM" id="SSF57863">
    <property type="entry name" value="ArfGap/RecO-like zinc finger"/>
    <property type="match status" value="1"/>
</dbReference>
<dbReference type="InterPro" id="IPR037278">
    <property type="entry name" value="ARFGAP/RecO"/>
</dbReference>
<dbReference type="GO" id="GO:0048205">
    <property type="term" value="P:COPI coating of Golgi vesicle"/>
    <property type="evidence" value="ECO:0007669"/>
    <property type="project" value="TreeGrafter"/>
</dbReference>
<dbReference type="CDD" id="cd08831">
    <property type="entry name" value="ArfGap_ArfGap2_3_like"/>
    <property type="match status" value="1"/>
</dbReference>
<dbReference type="InParanoid" id="A0A1D3D7I5"/>
<dbReference type="PANTHER" id="PTHR45686">
    <property type="entry name" value="ADP-RIBOSYLATION FACTOR GTPASE ACTIVATING PROTEIN 3, ISOFORM H-RELATED"/>
    <property type="match status" value="1"/>
</dbReference>
<organism evidence="7 8">
    <name type="scientific">Cyclospora cayetanensis</name>
    <dbReference type="NCBI Taxonomy" id="88456"/>
    <lineage>
        <taxon>Eukaryota</taxon>
        <taxon>Sar</taxon>
        <taxon>Alveolata</taxon>
        <taxon>Apicomplexa</taxon>
        <taxon>Conoidasida</taxon>
        <taxon>Coccidia</taxon>
        <taxon>Eucoccidiorida</taxon>
        <taxon>Eimeriorina</taxon>
        <taxon>Eimeriidae</taxon>
        <taxon>Cyclospora</taxon>
    </lineage>
</organism>
<dbReference type="AlphaFoldDB" id="A0A1D3D7I5"/>
<evidence type="ECO:0000256" key="5">
    <source>
        <dbReference type="PROSITE-ProRule" id="PRU00288"/>
    </source>
</evidence>
<keyword evidence="8" id="KW-1185">Reference proteome</keyword>
<gene>
    <name evidence="7" type="ORF">cyc_06045</name>
</gene>
<dbReference type="Gene3D" id="1.10.220.150">
    <property type="entry name" value="Arf GTPase activating protein"/>
    <property type="match status" value="1"/>
</dbReference>
<keyword evidence="1" id="KW-0343">GTPase activation</keyword>
<evidence type="ECO:0000256" key="3">
    <source>
        <dbReference type="ARBA" id="ARBA00022771"/>
    </source>
</evidence>
<keyword evidence="3 5" id="KW-0863">Zinc-finger</keyword>
<dbReference type="EMBL" id="JROU02000411">
    <property type="protein sequence ID" value="OEH79370.1"/>
    <property type="molecule type" value="Genomic_DNA"/>
</dbReference>
<dbReference type="Pfam" id="PF01412">
    <property type="entry name" value="ArfGap"/>
    <property type="match status" value="1"/>
</dbReference>
<dbReference type="VEuPathDB" id="ToxoDB:cyc_06045"/>
<name>A0A1D3D7I5_9EIME</name>
<dbReference type="GO" id="GO:0000139">
    <property type="term" value="C:Golgi membrane"/>
    <property type="evidence" value="ECO:0007669"/>
    <property type="project" value="GOC"/>
</dbReference>
<accession>A0A1D3D7I5</accession>
<dbReference type="InterPro" id="IPR038508">
    <property type="entry name" value="ArfGAP_dom_sf"/>
</dbReference>
<dbReference type="PROSITE" id="PS50115">
    <property type="entry name" value="ARFGAP"/>
    <property type="match status" value="1"/>
</dbReference>
<protein>
    <submittedName>
        <fullName evidence="7">Arf1-directed GTPase-activating related protein</fullName>
    </submittedName>
</protein>
<dbReference type="PRINTS" id="PR00405">
    <property type="entry name" value="REVINTRACTNG"/>
</dbReference>
<evidence type="ECO:0000256" key="1">
    <source>
        <dbReference type="ARBA" id="ARBA00022468"/>
    </source>
</evidence>
<dbReference type="PANTHER" id="PTHR45686:SF4">
    <property type="entry name" value="ADP-RIBOSYLATION FACTOR GTPASE ACTIVATING PROTEIN 3, ISOFORM H"/>
    <property type="match status" value="1"/>
</dbReference>
<evidence type="ECO:0000256" key="2">
    <source>
        <dbReference type="ARBA" id="ARBA00022723"/>
    </source>
</evidence>
<dbReference type="VEuPathDB" id="ToxoDB:LOC34622299"/>
<keyword evidence="2" id="KW-0479">Metal-binding</keyword>
<dbReference type="GO" id="GO:0008270">
    <property type="term" value="F:zinc ion binding"/>
    <property type="evidence" value="ECO:0007669"/>
    <property type="project" value="UniProtKB-KW"/>
</dbReference>
<evidence type="ECO:0000259" key="6">
    <source>
        <dbReference type="PROSITE" id="PS50115"/>
    </source>
</evidence>
<sequence>METDFHEDWPDIPHLLYPHGSRSTPDLGYTNWEPTLQKCFDCSSRNPTWISLTHAIYVCLTCSGKHRRLGTHLSFVRSTEMDKIYPEQLFRMELGGNRRAHDFLREHGADLSQPLDYHGKLAAKHRQMLDVRSLMEAVLWALPSLGFAEAIWGSLGSRLTSHKTQTPMCAAFACEGMRSASVCLRVVLPQRLVSSEMQSIGWIPVPSPTPVSMPTATVGAARPGLGDPSWGGFPRPSGAVKGVRSRKLEMDFDFEKEAALLAAKQRAAAQAPARNFGSNGATALGHSASAGGDYGTSGISASGASGSNSNRFSGAKSISSAQYFNDEESAPPVAAVPIDPSRTAIGSDEIFGRSTSNRRGWEDQSAARVEALRMHAQQGWQQLSQAGSDAISKAREWLAGT</sequence>
<dbReference type="SMART" id="SM00105">
    <property type="entry name" value="ArfGap"/>
    <property type="match status" value="1"/>
</dbReference>